<proteinExistence type="predicted"/>
<dbReference type="PANTHER" id="PTHR48419:SF1">
    <property type="entry name" value="SULFOTRANSFERASE DOMAIN-CONTAINING PROTEIN"/>
    <property type="match status" value="1"/>
</dbReference>
<dbReference type="EMBL" id="JARAWJ010000019">
    <property type="protein sequence ID" value="MDX3040396.1"/>
    <property type="molecule type" value="Genomic_DNA"/>
</dbReference>
<accession>A0ABU4MSF4</accession>
<dbReference type="RefSeq" id="WP_193380234.1">
    <property type="nucleotide sequence ID" value="NZ_JABXWF010000005.1"/>
</dbReference>
<dbReference type="SUPFAM" id="SSF52540">
    <property type="entry name" value="P-loop containing nucleoside triphosphate hydrolases"/>
    <property type="match status" value="1"/>
</dbReference>
<reference evidence="1 2" key="1">
    <citation type="journal article" date="2023" name="Microb. Genom.">
        <title>Mesoterricola silvestris gen. nov., sp. nov., Mesoterricola sediminis sp. nov., Geothrix oryzae sp. nov., Geothrix edaphica sp. nov., Geothrix rubra sp. nov., and Geothrix limicola sp. nov., six novel members of Acidobacteriota isolated from soils.</title>
        <authorList>
            <person name="Weisberg A.J."/>
            <person name="Pearce E."/>
            <person name="Kramer C.G."/>
            <person name="Chang J.H."/>
            <person name="Clarke C.R."/>
        </authorList>
    </citation>
    <scope>NUCLEOTIDE SEQUENCE [LARGE SCALE GENOMIC DNA]</scope>
    <source>
        <strain evidence="1 2">NE20-4-1</strain>
    </source>
</reference>
<organism evidence="1 2">
    <name type="scientific">Streptomyces caniscabiei</name>
    <dbReference type="NCBI Taxonomy" id="2746961"/>
    <lineage>
        <taxon>Bacteria</taxon>
        <taxon>Bacillati</taxon>
        <taxon>Actinomycetota</taxon>
        <taxon>Actinomycetes</taxon>
        <taxon>Kitasatosporales</taxon>
        <taxon>Streptomycetaceae</taxon>
        <taxon>Streptomyces</taxon>
    </lineage>
</organism>
<dbReference type="PANTHER" id="PTHR48419">
    <property type="entry name" value="SULFOTRANSFERASE DOMAIN-CONTAINING PROTEIN"/>
    <property type="match status" value="1"/>
</dbReference>
<dbReference type="InterPro" id="IPR053226">
    <property type="entry name" value="Pyrrolopyrazine_biosynth_F"/>
</dbReference>
<comment type="caution">
    <text evidence="1">The sequence shown here is derived from an EMBL/GenBank/DDBJ whole genome shotgun (WGS) entry which is preliminary data.</text>
</comment>
<dbReference type="Pfam" id="PF19798">
    <property type="entry name" value="Sulfotransfer_5"/>
    <property type="match status" value="1"/>
</dbReference>
<dbReference type="Proteomes" id="UP001282474">
    <property type="component" value="Unassembled WGS sequence"/>
</dbReference>
<sequence>MSRPTVIAMWAHPRAVSTAFLRMMIERGDVTVVHEPLVLLTDHGEVSVPDPDGGTATLRDPGELLAHLARLGARRTVFFKDTLEYHHQHLFDRPELIAGFEHTFIVRHPARTIASHHAIKPELACREIGYEHQYALFELAWKITGRRPLVITAERLLADPAEVVAAYCERVGLPFLSEALNWRPGERSEWRRNRRWHLDAIASAGFDAPEKEYAATVDNDARLRGYYEHHLPYYERLVEHAL</sequence>
<gene>
    <name evidence="1" type="ORF">PV383_24920</name>
</gene>
<evidence type="ECO:0000313" key="1">
    <source>
        <dbReference type="EMBL" id="MDX3040396.1"/>
    </source>
</evidence>
<protein>
    <submittedName>
        <fullName evidence="1">Sulfotransferase family protein</fullName>
    </submittedName>
</protein>
<name>A0ABU4MSF4_9ACTN</name>
<keyword evidence="2" id="KW-1185">Reference proteome</keyword>
<dbReference type="InterPro" id="IPR027417">
    <property type="entry name" value="P-loop_NTPase"/>
</dbReference>
<evidence type="ECO:0000313" key="2">
    <source>
        <dbReference type="Proteomes" id="UP001282474"/>
    </source>
</evidence>
<dbReference type="Gene3D" id="3.40.50.300">
    <property type="entry name" value="P-loop containing nucleotide triphosphate hydrolases"/>
    <property type="match status" value="1"/>
</dbReference>